<dbReference type="AlphaFoldDB" id="A0A9D2QXI4"/>
<reference evidence="1" key="1">
    <citation type="journal article" date="2021" name="PeerJ">
        <title>Extensive microbial diversity within the chicken gut microbiome revealed by metagenomics and culture.</title>
        <authorList>
            <person name="Gilroy R."/>
            <person name="Ravi A."/>
            <person name="Getino M."/>
            <person name="Pursley I."/>
            <person name="Horton D.L."/>
            <person name="Alikhan N.F."/>
            <person name="Baker D."/>
            <person name="Gharbi K."/>
            <person name="Hall N."/>
            <person name="Watson M."/>
            <person name="Adriaenssens E.M."/>
            <person name="Foster-Nyarko E."/>
            <person name="Jarju S."/>
            <person name="Secka A."/>
            <person name="Antonio M."/>
            <person name="Oren A."/>
            <person name="Chaudhuri R.R."/>
            <person name="La Ragione R."/>
            <person name="Hildebrand F."/>
            <person name="Pallen M.J."/>
        </authorList>
    </citation>
    <scope>NUCLEOTIDE SEQUENCE</scope>
    <source>
        <strain evidence="1">ChiHjej8B7-25341</strain>
    </source>
</reference>
<name>A0A9D2QXI4_9FIRM</name>
<reference evidence="1" key="2">
    <citation type="submission" date="2021-04" db="EMBL/GenBank/DDBJ databases">
        <authorList>
            <person name="Gilroy R."/>
        </authorList>
    </citation>
    <scope>NUCLEOTIDE SEQUENCE</scope>
    <source>
        <strain evidence="1">ChiHjej8B7-25341</strain>
    </source>
</reference>
<evidence type="ECO:0008006" key="3">
    <source>
        <dbReference type="Google" id="ProtNLM"/>
    </source>
</evidence>
<comment type="caution">
    <text evidence="1">The sequence shown here is derived from an EMBL/GenBank/DDBJ whole genome shotgun (WGS) entry which is preliminary data.</text>
</comment>
<evidence type="ECO:0000313" key="1">
    <source>
        <dbReference type="EMBL" id="HJD31609.1"/>
    </source>
</evidence>
<dbReference type="Proteomes" id="UP000823851">
    <property type="component" value="Unassembled WGS sequence"/>
</dbReference>
<sequence length="145" mass="16515">MAMKRDDAVLLKQIRKNAEMGIKAMETLFPKVEDAPFGRYLDQKELQYSQIRDRAKAELLRSEEDGGRTGAVSELMLRGTIHAETLFDTSISHVAELMIRGSGRGISELWKAMNRCENAGRTSRELAEELLLLEQKSITELKRYL</sequence>
<protein>
    <recommendedName>
        <fullName evidence="3">DUF2383 domain-containing protein</fullName>
    </recommendedName>
</protein>
<evidence type="ECO:0000313" key="2">
    <source>
        <dbReference type="Proteomes" id="UP000823851"/>
    </source>
</evidence>
<gene>
    <name evidence="1" type="ORF">H9912_06680</name>
</gene>
<proteinExistence type="predicted"/>
<accession>A0A9D2QXI4</accession>
<organism evidence="1 2">
    <name type="scientific">Candidatus Eisenbergiella stercorigallinarum</name>
    <dbReference type="NCBI Taxonomy" id="2838557"/>
    <lineage>
        <taxon>Bacteria</taxon>
        <taxon>Bacillati</taxon>
        <taxon>Bacillota</taxon>
        <taxon>Clostridia</taxon>
        <taxon>Lachnospirales</taxon>
        <taxon>Lachnospiraceae</taxon>
        <taxon>Eisenbergiella</taxon>
    </lineage>
</organism>
<dbReference type="EMBL" id="DWUW01000183">
    <property type="protein sequence ID" value="HJD31609.1"/>
    <property type="molecule type" value="Genomic_DNA"/>
</dbReference>